<dbReference type="Pfam" id="PF00672">
    <property type="entry name" value="HAMP"/>
    <property type="match status" value="1"/>
</dbReference>
<dbReference type="Gene3D" id="1.10.287.950">
    <property type="entry name" value="Methyl-accepting chemotaxis protein"/>
    <property type="match status" value="1"/>
</dbReference>
<dbReference type="SMART" id="SM00304">
    <property type="entry name" value="HAMP"/>
    <property type="match status" value="1"/>
</dbReference>
<dbReference type="PRINTS" id="PR00260">
    <property type="entry name" value="CHEMTRNSDUCR"/>
</dbReference>
<dbReference type="GO" id="GO:0006935">
    <property type="term" value="P:chemotaxis"/>
    <property type="evidence" value="ECO:0007669"/>
    <property type="project" value="InterPro"/>
</dbReference>
<dbReference type="PANTHER" id="PTHR32089">
    <property type="entry name" value="METHYL-ACCEPTING CHEMOTAXIS PROTEIN MCPB"/>
    <property type="match status" value="1"/>
</dbReference>
<feature type="transmembrane region" description="Helical" evidence="8">
    <location>
        <begin position="184"/>
        <end position="209"/>
    </location>
</feature>
<dbReference type="SUPFAM" id="SSF58104">
    <property type="entry name" value="Methyl-accepting chemotaxis protein (MCP) signaling domain"/>
    <property type="match status" value="1"/>
</dbReference>
<comment type="similarity">
    <text evidence="5">Belongs to the methyl-accepting chemotaxis (MCP) protein family.</text>
</comment>
<evidence type="ECO:0000256" key="8">
    <source>
        <dbReference type="SAM" id="Phobius"/>
    </source>
</evidence>
<keyword evidence="2" id="KW-1003">Cell membrane</keyword>
<dbReference type="EMBL" id="FOGT01000003">
    <property type="protein sequence ID" value="SER76373.1"/>
    <property type="molecule type" value="Genomic_DNA"/>
</dbReference>
<evidence type="ECO:0000256" key="5">
    <source>
        <dbReference type="ARBA" id="ARBA00029447"/>
    </source>
</evidence>
<dbReference type="PANTHER" id="PTHR32089:SF112">
    <property type="entry name" value="LYSOZYME-LIKE PROTEIN-RELATED"/>
    <property type="match status" value="1"/>
</dbReference>
<keyword evidence="12" id="KW-1185">Reference proteome</keyword>
<dbReference type="InterPro" id="IPR004090">
    <property type="entry name" value="Chemotax_Me-accpt_rcpt"/>
</dbReference>
<evidence type="ECO:0000259" key="10">
    <source>
        <dbReference type="PROSITE" id="PS50885"/>
    </source>
</evidence>
<feature type="domain" description="HAMP" evidence="10">
    <location>
        <begin position="211"/>
        <end position="264"/>
    </location>
</feature>
<dbReference type="Proteomes" id="UP000198571">
    <property type="component" value="Unassembled WGS sequence"/>
</dbReference>
<keyword evidence="3 8" id="KW-0472">Membrane</keyword>
<dbReference type="PROSITE" id="PS50885">
    <property type="entry name" value="HAMP"/>
    <property type="match status" value="1"/>
</dbReference>
<feature type="domain" description="Methyl-accepting transducer" evidence="9">
    <location>
        <begin position="283"/>
        <end position="533"/>
    </location>
</feature>
<dbReference type="Gene3D" id="6.10.340.10">
    <property type="match status" value="1"/>
</dbReference>
<keyword evidence="8" id="KW-0812">Transmembrane</keyword>
<dbReference type="AlphaFoldDB" id="A0A1H9RW33"/>
<feature type="coiled-coil region" evidence="7">
    <location>
        <begin position="522"/>
        <end position="556"/>
    </location>
</feature>
<dbReference type="SMART" id="SM00283">
    <property type="entry name" value="MA"/>
    <property type="match status" value="1"/>
</dbReference>
<dbReference type="STRING" id="1601833.SAMN05518684_103344"/>
<dbReference type="PROSITE" id="PS50111">
    <property type="entry name" value="CHEMOTAXIS_TRANSDUC_2"/>
    <property type="match status" value="1"/>
</dbReference>
<dbReference type="GO" id="GO:0004888">
    <property type="term" value="F:transmembrane signaling receptor activity"/>
    <property type="evidence" value="ECO:0007669"/>
    <property type="project" value="InterPro"/>
</dbReference>
<keyword evidence="7" id="KW-0175">Coiled coil</keyword>
<name>A0A1H9RW33_9BACI</name>
<dbReference type="InterPro" id="IPR003660">
    <property type="entry name" value="HAMP_dom"/>
</dbReference>
<protein>
    <submittedName>
        <fullName evidence="11">Methyl-accepting chemotaxis protein</fullName>
    </submittedName>
</protein>
<evidence type="ECO:0000313" key="11">
    <source>
        <dbReference type="EMBL" id="SER76373.1"/>
    </source>
</evidence>
<dbReference type="CDD" id="cd06225">
    <property type="entry name" value="HAMP"/>
    <property type="match status" value="1"/>
</dbReference>
<evidence type="ECO:0000256" key="4">
    <source>
        <dbReference type="ARBA" id="ARBA00023224"/>
    </source>
</evidence>
<dbReference type="GO" id="GO:0007165">
    <property type="term" value="P:signal transduction"/>
    <property type="evidence" value="ECO:0007669"/>
    <property type="project" value="UniProtKB-KW"/>
</dbReference>
<reference evidence="12" key="1">
    <citation type="submission" date="2016-10" db="EMBL/GenBank/DDBJ databases">
        <authorList>
            <person name="Varghese N."/>
            <person name="Submissions S."/>
        </authorList>
    </citation>
    <scope>NUCLEOTIDE SEQUENCE [LARGE SCALE GENOMIC DNA]</scope>
    <source>
        <strain evidence="12">S9</strain>
    </source>
</reference>
<keyword evidence="8" id="KW-1133">Transmembrane helix</keyword>
<evidence type="ECO:0000256" key="3">
    <source>
        <dbReference type="ARBA" id="ARBA00023136"/>
    </source>
</evidence>
<evidence type="ECO:0000256" key="6">
    <source>
        <dbReference type="PROSITE-ProRule" id="PRU00284"/>
    </source>
</evidence>
<keyword evidence="4 6" id="KW-0807">Transducer</keyword>
<sequence length="571" mass="64011">MRKLNMKHFSLTRKYGIVFIFTAGLFLASALFVAYALNNVQQDVEEMERSGERAVILTDMAQLFEERYALLLEYLFIPEPGVEEAFAENGEAFTELLHEIEPYLDTEEMQSLINLVRGNAADINELFFSQAYEVAGDTDNLVFINVIKDRGETIKNRNVYSLQQLRQMVDEERAQAADSTHQSLYWSSSLLLFSFLISLILAVLLLLIISRNVKKRLSVMIGYSRKITSGELDIENLHDESRDELGQISHALDELKERLALMMGHISETSTNVKNKTDFLTEFTDHLKDNSLNVHSSMQTLLAGIEEQSQSFVDISESVSINSDEINQLLASSEKMNQSAKEIAELTTEGNRKMEASVNQIENVRDVVDESNYQVKVLGERSQEISRFVKSIKDIAEQTNLLALNASIEAARAGQHGRGFSVVAGEIRKLSEEVAVAVREITSIVNKIQHDTGEVGKALSNGAIQAGQGVNQIHETGSYFKQIFDRIGEMEKLVSDNTDSVFKVNRQSGEISQVIERTTQTALEASEKIEQVTHTIDQQQQQVEEVAANSEDLQATTLQLNGLISQYHKVS</sequence>
<evidence type="ECO:0000256" key="1">
    <source>
        <dbReference type="ARBA" id="ARBA00004236"/>
    </source>
</evidence>
<dbReference type="GO" id="GO:0005886">
    <property type="term" value="C:plasma membrane"/>
    <property type="evidence" value="ECO:0007669"/>
    <property type="project" value="UniProtKB-SubCell"/>
</dbReference>
<accession>A0A1H9RW33</accession>
<comment type="subcellular location">
    <subcellularLocation>
        <location evidence="1">Cell membrane</location>
    </subcellularLocation>
</comment>
<organism evidence="11 12">
    <name type="scientific">Salipaludibacillus aurantiacus</name>
    <dbReference type="NCBI Taxonomy" id="1601833"/>
    <lineage>
        <taxon>Bacteria</taxon>
        <taxon>Bacillati</taxon>
        <taxon>Bacillota</taxon>
        <taxon>Bacilli</taxon>
        <taxon>Bacillales</taxon>
        <taxon>Bacillaceae</taxon>
    </lineage>
</organism>
<proteinExistence type="inferred from homology"/>
<evidence type="ECO:0000259" key="9">
    <source>
        <dbReference type="PROSITE" id="PS50111"/>
    </source>
</evidence>
<evidence type="ECO:0000256" key="2">
    <source>
        <dbReference type="ARBA" id="ARBA00022475"/>
    </source>
</evidence>
<dbReference type="Pfam" id="PF00015">
    <property type="entry name" value="MCPsignal"/>
    <property type="match status" value="1"/>
</dbReference>
<gene>
    <name evidence="11" type="ORF">SAMN05518684_103344</name>
</gene>
<evidence type="ECO:0000256" key="7">
    <source>
        <dbReference type="SAM" id="Coils"/>
    </source>
</evidence>
<evidence type="ECO:0000313" key="12">
    <source>
        <dbReference type="Proteomes" id="UP000198571"/>
    </source>
</evidence>
<dbReference type="InterPro" id="IPR004089">
    <property type="entry name" value="MCPsignal_dom"/>
</dbReference>